<dbReference type="InterPro" id="IPR013984">
    <property type="entry name" value="Ald_Fedxn_OxRdtase_dom2"/>
</dbReference>
<dbReference type="PANTHER" id="PTHR30038">
    <property type="entry name" value="ALDEHYDE FERREDOXIN OXIDOREDUCTASE"/>
    <property type="match status" value="1"/>
</dbReference>
<feature type="domain" description="Aldehyde ferredoxin oxidoreductase N-terminal" evidence="9">
    <location>
        <begin position="8"/>
        <end position="206"/>
    </location>
</feature>
<keyword evidence="7" id="KW-0411">Iron-sulfur</keyword>
<dbReference type="InterPro" id="IPR051919">
    <property type="entry name" value="W-dependent_AOR"/>
</dbReference>
<evidence type="ECO:0000256" key="6">
    <source>
        <dbReference type="ARBA" id="ARBA00023004"/>
    </source>
</evidence>
<reference evidence="10 11" key="2">
    <citation type="journal article" date="2008" name="Science">
        <title>Environmental genomics reveals a single-species ecosystem deep within Earth.</title>
        <authorList>
            <person name="Chivian D."/>
            <person name="Brodie E.L."/>
            <person name="Alm E.J."/>
            <person name="Culley D.E."/>
            <person name="Dehal P.S."/>
            <person name="Desantis T.Z."/>
            <person name="Gihring T.M."/>
            <person name="Lapidus A."/>
            <person name="Lin L.H."/>
            <person name="Lowry S.R."/>
            <person name="Moser D.P."/>
            <person name="Richardson P.M."/>
            <person name="Southam G."/>
            <person name="Wanger G."/>
            <person name="Pratt L.M."/>
            <person name="Andersen G.L."/>
            <person name="Hazen T.C."/>
            <person name="Brockman F.J."/>
            <person name="Arkin A.P."/>
            <person name="Onstott T.C."/>
        </authorList>
    </citation>
    <scope>NUCLEOTIDE SEQUENCE [LARGE SCALE GENOMIC DNA]</scope>
    <source>
        <strain evidence="10 11">MP104C</strain>
    </source>
</reference>
<evidence type="ECO:0000256" key="1">
    <source>
        <dbReference type="ARBA" id="ARBA00001966"/>
    </source>
</evidence>
<dbReference type="Proteomes" id="UP000008544">
    <property type="component" value="Chromosome"/>
</dbReference>
<keyword evidence="6" id="KW-0408">Iron</keyword>
<sequence length="578" mass="63206">MPGERVLTILHLDLDRLTWKTETRADLAGYLGGIGLASKLFAELWRPGLKPLDPAQPVVLAIGPLSTVFPLATKTAAVFHSPLTGEWGESYAGMRLALALRFAGYDALVVTGRAAHPVYASVTPGRVSFRDARGLWGLSTEETGRILREWEAGRGHRSTVRIGPAGERGVAFAGVNVDTFRHFGRLGLGAVFGAKKLKALVVYGDKSFPIPDRKAYRAVYDEVFRRAVETDLLEKYHGLGTAGNVMVLDGLGALPTRNLRQNRFEHAARISGEAFAEQTLLRKLACPGCPVGCIHIGLYRRQFGTGYEYESIALAYDHELIYALGSLLGIGDTDGVYALIEKVELLGLDAITSGVLLAWATEALQEGLISAEELGVRLAFGKPDGYLAALDRVVRQPNDLYRTLARGLEAAARTYGGRDFALTLGGHEMAGYHTGYGFLLGQAVGARHSHLCNAGYAVDQDLGPDFDPDVLVERLIAEEKWRQVLNSLCICLFGRGVWDRDTVRAALESLGIEAGGDFLSALGDRVFKLKNEVKQEMGFDFRKLRFPRRCLETPSFQGRLDEAVLKDLLERYIRKAGV</sequence>
<proteinExistence type="inferred from homology"/>
<dbReference type="Pfam" id="PF01314">
    <property type="entry name" value="AFOR_C"/>
    <property type="match status" value="1"/>
</dbReference>
<evidence type="ECO:0000313" key="10">
    <source>
        <dbReference type="EMBL" id="ACA58703.1"/>
    </source>
</evidence>
<dbReference type="EMBL" id="CP000860">
    <property type="protein sequence ID" value="ACA58703.1"/>
    <property type="molecule type" value="Genomic_DNA"/>
</dbReference>
<dbReference type="RefSeq" id="WP_012301297.1">
    <property type="nucleotide sequence ID" value="NC_010424.1"/>
</dbReference>
<dbReference type="Gene3D" id="1.10.569.10">
    <property type="entry name" value="Aldehyde Ferredoxin Oxidoreductase Protein, subunit A, domain 2"/>
    <property type="match status" value="1"/>
</dbReference>
<dbReference type="KEGG" id="dau:Daud_0135"/>
<organism evidence="10 11">
    <name type="scientific">Desulforudis audaxviator (strain MP104C)</name>
    <dbReference type="NCBI Taxonomy" id="477974"/>
    <lineage>
        <taxon>Bacteria</taxon>
        <taxon>Bacillati</taxon>
        <taxon>Bacillota</taxon>
        <taxon>Clostridia</taxon>
        <taxon>Thermoanaerobacterales</taxon>
        <taxon>Candidatus Desulforudaceae</taxon>
        <taxon>Candidatus Desulforudis</taxon>
    </lineage>
</organism>
<comment type="cofactor">
    <cofactor evidence="8">
        <name>tungstopterin</name>
        <dbReference type="ChEBI" id="CHEBI:30402"/>
    </cofactor>
</comment>
<dbReference type="Pfam" id="PF02730">
    <property type="entry name" value="AFOR_N"/>
    <property type="match status" value="1"/>
</dbReference>
<dbReference type="OrthoDB" id="9763894at2"/>
<reference evidence="11" key="1">
    <citation type="submission" date="2007-10" db="EMBL/GenBank/DDBJ databases">
        <title>Complete sequence of chromosome of Desulforudis audaxviator MP104C.</title>
        <authorList>
            <person name="Copeland A."/>
            <person name="Lucas S."/>
            <person name="Lapidus A."/>
            <person name="Barry K."/>
            <person name="Glavina del Rio T."/>
            <person name="Dalin E."/>
            <person name="Tice H."/>
            <person name="Bruce D."/>
            <person name="Pitluck S."/>
            <person name="Lowry S.R."/>
            <person name="Larimer F."/>
            <person name="Land M.L."/>
            <person name="Hauser L."/>
            <person name="Kyrpides N."/>
            <person name="Ivanova N.N."/>
            <person name="Richardson P."/>
        </authorList>
    </citation>
    <scope>NUCLEOTIDE SEQUENCE [LARGE SCALE GENOMIC DNA]</scope>
    <source>
        <strain evidence="11">MP104C</strain>
    </source>
</reference>
<dbReference type="SUPFAM" id="SSF56228">
    <property type="entry name" value="Aldehyde ferredoxin oxidoreductase, N-terminal domain"/>
    <property type="match status" value="1"/>
</dbReference>
<evidence type="ECO:0000259" key="9">
    <source>
        <dbReference type="SMART" id="SM00790"/>
    </source>
</evidence>
<evidence type="ECO:0000313" key="11">
    <source>
        <dbReference type="Proteomes" id="UP000008544"/>
    </source>
</evidence>
<gene>
    <name evidence="10" type="ordered locus">Daud_0135</name>
</gene>
<name>B1I102_DESAP</name>
<dbReference type="GO" id="GO:0046872">
    <property type="term" value="F:metal ion binding"/>
    <property type="evidence" value="ECO:0007669"/>
    <property type="project" value="UniProtKB-KW"/>
</dbReference>
<dbReference type="GO" id="GO:0033726">
    <property type="term" value="F:aldehyde ferredoxin oxidoreductase activity"/>
    <property type="evidence" value="ECO:0007669"/>
    <property type="project" value="UniProtKB-EC"/>
</dbReference>
<dbReference type="Gene3D" id="3.60.9.10">
    <property type="entry name" value="Aldehyde ferredoxin oxidoreductase, N-terminal domain"/>
    <property type="match status" value="1"/>
</dbReference>
<dbReference type="HOGENOM" id="CLU_020364_1_0_9"/>
<keyword evidence="4" id="KW-0479">Metal-binding</keyword>
<dbReference type="GO" id="GO:0051539">
    <property type="term" value="F:4 iron, 4 sulfur cluster binding"/>
    <property type="evidence" value="ECO:0007669"/>
    <property type="project" value="UniProtKB-KW"/>
</dbReference>
<comment type="similarity">
    <text evidence="2">Belongs to the AOR/FOR family.</text>
</comment>
<dbReference type="InterPro" id="IPR036503">
    <property type="entry name" value="Ald_Fedxn_OxRdtase_N_sf"/>
</dbReference>
<dbReference type="InterPro" id="IPR036021">
    <property type="entry name" value="Tungsten_al_ferr_oxy-like_C"/>
</dbReference>
<dbReference type="Gene3D" id="1.10.599.10">
    <property type="entry name" value="Aldehyde Ferredoxin Oxidoreductase Protein, subunit A, domain 3"/>
    <property type="match status" value="1"/>
</dbReference>
<dbReference type="InterPro" id="IPR013983">
    <property type="entry name" value="Ald_Fedxn_OxRdtase_N"/>
</dbReference>
<dbReference type="EC" id="1.2.7.5" evidence="10"/>
<comment type="cofactor">
    <cofactor evidence="1">
        <name>[4Fe-4S] cluster</name>
        <dbReference type="ChEBI" id="CHEBI:49883"/>
    </cofactor>
</comment>
<dbReference type="STRING" id="477974.Daud_0135"/>
<dbReference type="PANTHER" id="PTHR30038:SF8">
    <property type="entry name" value="ALDEHYDE FERREDOXIN OXIDOREDUCTASE"/>
    <property type="match status" value="1"/>
</dbReference>
<keyword evidence="5 10" id="KW-0560">Oxidoreductase</keyword>
<dbReference type="AlphaFoldDB" id="B1I102"/>
<protein>
    <submittedName>
        <fullName evidence="10">Aldehyde ferredoxin oxidoreductase</fullName>
        <ecNumber evidence="10">1.2.7.5</ecNumber>
    </submittedName>
</protein>
<dbReference type="InterPro" id="IPR001203">
    <property type="entry name" value="OxRdtase_Ald_Fedxn_C"/>
</dbReference>
<dbReference type="SMART" id="SM00790">
    <property type="entry name" value="AFOR_N"/>
    <property type="match status" value="1"/>
</dbReference>
<keyword evidence="11" id="KW-1185">Reference proteome</keyword>
<accession>B1I102</accession>
<dbReference type="SUPFAM" id="SSF48310">
    <property type="entry name" value="Aldehyde ferredoxin oxidoreductase, C-terminal domains"/>
    <property type="match status" value="1"/>
</dbReference>
<keyword evidence="3" id="KW-0004">4Fe-4S</keyword>
<evidence type="ECO:0000256" key="7">
    <source>
        <dbReference type="ARBA" id="ARBA00023014"/>
    </source>
</evidence>
<dbReference type="InterPro" id="IPR013985">
    <property type="entry name" value="Ald_Fedxn_OxRdtase_dom3"/>
</dbReference>
<evidence type="ECO:0000256" key="8">
    <source>
        <dbReference type="ARBA" id="ARBA00049934"/>
    </source>
</evidence>
<dbReference type="GO" id="GO:0009055">
    <property type="term" value="F:electron transfer activity"/>
    <property type="evidence" value="ECO:0007669"/>
    <property type="project" value="InterPro"/>
</dbReference>
<dbReference type="eggNOG" id="COG2414">
    <property type="taxonomic scope" value="Bacteria"/>
</dbReference>
<evidence type="ECO:0000256" key="3">
    <source>
        <dbReference type="ARBA" id="ARBA00022485"/>
    </source>
</evidence>
<evidence type="ECO:0000256" key="5">
    <source>
        <dbReference type="ARBA" id="ARBA00023002"/>
    </source>
</evidence>
<evidence type="ECO:0000256" key="4">
    <source>
        <dbReference type="ARBA" id="ARBA00022723"/>
    </source>
</evidence>
<evidence type="ECO:0000256" key="2">
    <source>
        <dbReference type="ARBA" id="ARBA00011032"/>
    </source>
</evidence>